<evidence type="ECO:0000256" key="2">
    <source>
        <dbReference type="ARBA" id="ARBA00022525"/>
    </source>
</evidence>
<sequence length="120" mass="12842">MSTFPQEKTIKFDQVMYNDGKHYNPTTGVFTAPSAGVYSFYWSTLTVNGHFMSSVLTVNGSPTLGALSDGRGGSSYDSGSNLAVLRLGVGDRVWVEQQAGGYIQSDFSSFSGFKIASTSN</sequence>
<dbReference type="EMBL" id="VSWD01000008">
    <property type="protein sequence ID" value="KAK3096262.1"/>
    <property type="molecule type" value="Genomic_DNA"/>
</dbReference>
<comment type="caution">
    <text evidence="4">The sequence shown here is derived from an EMBL/GenBank/DDBJ whole genome shotgun (WGS) entry which is preliminary data.</text>
</comment>
<comment type="subcellular location">
    <subcellularLocation>
        <location evidence="1">Secreted</location>
    </subcellularLocation>
</comment>
<dbReference type="InterPro" id="IPR001073">
    <property type="entry name" value="C1q_dom"/>
</dbReference>
<accession>A0AA88Y0Z7</accession>
<dbReference type="Proteomes" id="UP001186944">
    <property type="component" value="Unassembled WGS sequence"/>
</dbReference>
<dbReference type="PRINTS" id="PR00007">
    <property type="entry name" value="COMPLEMNTC1Q"/>
</dbReference>
<dbReference type="PROSITE" id="PS50871">
    <property type="entry name" value="C1Q"/>
    <property type="match status" value="1"/>
</dbReference>
<dbReference type="Gene3D" id="2.60.120.40">
    <property type="match status" value="1"/>
</dbReference>
<keyword evidence="2" id="KW-0964">Secreted</keyword>
<feature type="domain" description="C1q" evidence="3">
    <location>
        <begin position="1"/>
        <end position="120"/>
    </location>
</feature>
<protein>
    <recommendedName>
        <fullName evidence="3">C1q domain-containing protein</fullName>
    </recommendedName>
</protein>
<dbReference type="GO" id="GO:0005576">
    <property type="term" value="C:extracellular region"/>
    <property type="evidence" value="ECO:0007669"/>
    <property type="project" value="UniProtKB-SubCell"/>
</dbReference>
<keyword evidence="5" id="KW-1185">Reference proteome</keyword>
<evidence type="ECO:0000313" key="4">
    <source>
        <dbReference type="EMBL" id="KAK3096262.1"/>
    </source>
</evidence>
<evidence type="ECO:0000259" key="3">
    <source>
        <dbReference type="PROSITE" id="PS50871"/>
    </source>
</evidence>
<reference evidence="4" key="1">
    <citation type="submission" date="2019-08" db="EMBL/GenBank/DDBJ databases">
        <title>The improved chromosome-level genome for the pearl oyster Pinctada fucata martensii using PacBio sequencing and Hi-C.</title>
        <authorList>
            <person name="Zheng Z."/>
        </authorList>
    </citation>
    <scope>NUCLEOTIDE SEQUENCE</scope>
    <source>
        <strain evidence="4">ZZ-2019</strain>
        <tissue evidence="4">Adductor muscle</tissue>
    </source>
</reference>
<evidence type="ECO:0000313" key="5">
    <source>
        <dbReference type="Proteomes" id="UP001186944"/>
    </source>
</evidence>
<dbReference type="InterPro" id="IPR008983">
    <property type="entry name" value="Tumour_necrosis_fac-like_dom"/>
</dbReference>
<name>A0AA88Y0Z7_PINIB</name>
<dbReference type="Pfam" id="PF00386">
    <property type="entry name" value="C1q"/>
    <property type="match status" value="1"/>
</dbReference>
<dbReference type="PANTHER" id="PTHR15427:SF50">
    <property type="entry name" value="COMPLEMENT C1Q TUMOR NECROSIS FACTOR-RELATED PROTEIN 2-LIKE"/>
    <property type="match status" value="1"/>
</dbReference>
<proteinExistence type="predicted"/>
<organism evidence="4 5">
    <name type="scientific">Pinctada imbricata</name>
    <name type="common">Atlantic pearl-oyster</name>
    <name type="synonym">Pinctada martensii</name>
    <dbReference type="NCBI Taxonomy" id="66713"/>
    <lineage>
        <taxon>Eukaryota</taxon>
        <taxon>Metazoa</taxon>
        <taxon>Spiralia</taxon>
        <taxon>Lophotrochozoa</taxon>
        <taxon>Mollusca</taxon>
        <taxon>Bivalvia</taxon>
        <taxon>Autobranchia</taxon>
        <taxon>Pteriomorphia</taxon>
        <taxon>Pterioida</taxon>
        <taxon>Pterioidea</taxon>
        <taxon>Pteriidae</taxon>
        <taxon>Pinctada</taxon>
    </lineage>
</organism>
<dbReference type="AlphaFoldDB" id="A0AA88Y0Z7"/>
<dbReference type="SMART" id="SM00110">
    <property type="entry name" value="C1Q"/>
    <property type="match status" value="1"/>
</dbReference>
<evidence type="ECO:0000256" key="1">
    <source>
        <dbReference type="ARBA" id="ARBA00004613"/>
    </source>
</evidence>
<dbReference type="InterPro" id="IPR050392">
    <property type="entry name" value="Collagen/C1q_domain"/>
</dbReference>
<dbReference type="PANTHER" id="PTHR15427">
    <property type="entry name" value="EMILIN ELASTIN MICROFIBRIL INTERFACE-LOCATED PROTEIN ELASTIN MICROFIBRIL INTERFACER"/>
    <property type="match status" value="1"/>
</dbReference>
<dbReference type="SUPFAM" id="SSF49842">
    <property type="entry name" value="TNF-like"/>
    <property type="match status" value="1"/>
</dbReference>
<gene>
    <name evidence="4" type="ORF">FSP39_025072</name>
</gene>